<feature type="region of interest" description="Disordered" evidence="1">
    <location>
        <begin position="1"/>
        <end position="20"/>
    </location>
</feature>
<accession>A0ABP1PHJ6</accession>
<proteinExistence type="predicted"/>
<organism evidence="2 3">
    <name type="scientific">Orchesella dallaii</name>
    <dbReference type="NCBI Taxonomy" id="48710"/>
    <lineage>
        <taxon>Eukaryota</taxon>
        <taxon>Metazoa</taxon>
        <taxon>Ecdysozoa</taxon>
        <taxon>Arthropoda</taxon>
        <taxon>Hexapoda</taxon>
        <taxon>Collembola</taxon>
        <taxon>Entomobryomorpha</taxon>
        <taxon>Entomobryoidea</taxon>
        <taxon>Orchesellidae</taxon>
        <taxon>Orchesellinae</taxon>
        <taxon>Orchesella</taxon>
    </lineage>
</organism>
<protein>
    <submittedName>
        <fullName evidence="2">Uncharacterized protein</fullName>
    </submittedName>
</protein>
<comment type="caution">
    <text evidence="2">The sequence shown here is derived from an EMBL/GenBank/DDBJ whole genome shotgun (WGS) entry which is preliminary data.</text>
</comment>
<evidence type="ECO:0000313" key="3">
    <source>
        <dbReference type="Proteomes" id="UP001642540"/>
    </source>
</evidence>
<reference evidence="2 3" key="1">
    <citation type="submission" date="2024-08" db="EMBL/GenBank/DDBJ databases">
        <authorList>
            <person name="Cucini C."/>
            <person name="Frati F."/>
        </authorList>
    </citation>
    <scope>NUCLEOTIDE SEQUENCE [LARGE SCALE GENOMIC DNA]</scope>
</reference>
<name>A0ABP1PHJ6_9HEXA</name>
<sequence length="204" mass="22214">MGRKSSSHFHGQGWNDGRETESTLKEIETVYADKLGVGTPTFSSLLVSTFSIFSSGIGFGVGDNGGVLLEEEKTPDALLPDEEQQSPDEIAIRLCPPFWLECRNDARPPEIHLFDFLSRRNICLFRFGGGSSILIRCGTGATFLTPSSSGSSTSPIPAWEALRPPTAAPVFIVDTSNSFSCNGFVTDWTGERPDDNDNDDLLQF</sequence>
<evidence type="ECO:0000256" key="1">
    <source>
        <dbReference type="SAM" id="MobiDB-lite"/>
    </source>
</evidence>
<keyword evidence="3" id="KW-1185">Reference proteome</keyword>
<dbReference type="Proteomes" id="UP001642540">
    <property type="component" value="Unassembled WGS sequence"/>
</dbReference>
<evidence type="ECO:0000313" key="2">
    <source>
        <dbReference type="EMBL" id="CAL8068040.1"/>
    </source>
</evidence>
<gene>
    <name evidence="2" type="ORF">ODALV1_LOCUS81</name>
</gene>
<dbReference type="EMBL" id="CAXLJM020000001">
    <property type="protein sequence ID" value="CAL8068040.1"/>
    <property type="molecule type" value="Genomic_DNA"/>
</dbReference>